<protein>
    <submittedName>
        <fullName evidence="1">Uncharacterized protein</fullName>
    </submittedName>
</protein>
<name>A0AAV5M4K7_9ROSI</name>
<dbReference type="Proteomes" id="UP001054252">
    <property type="component" value="Unassembled WGS sequence"/>
</dbReference>
<evidence type="ECO:0000313" key="1">
    <source>
        <dbReference type="EMBL" id="GKV43826.1"/>
    </source>
</evidence>
<keyword evidence="2" id="KW-1185">Reference proteome</keyword>
<dbReference type="AlphaFoldDB" id="A0AAV5M4K7"/>
<evidence type="ECO:0000313" key="2">
    <source>
        <dbReference type="Proteomes" id="UP001054252"/>
    </source>
</evidence>
<proteinExistence type="predicted"/>
<organism evidence="1 2">
    <name type="scientific">Rubroshorea leprosula</name>
    <dbReference type="NCBI Taxonomy" id="152421"/>
    <lineage>
        <taxon>Eukaryota</taxon>
        <taxon>Viridiplantae</taxon>
        <taxon>Streptophyta</taxon>
        <taxon>Embryophyta</taxon>
        <taxon>Tracheophyta</taxon>
        <taxon>Spermatophyta</taxon>
        <taxon>Magnoliopsida</taxon>
        <taxon>eudicotyledons</taxon>
        <taxon>Gunneridae</taxon>
        <taxon>Pentapetalae</taxon>
        <taxon>rosids</taxon>
        <taxon>malvids</taxon>
        <taxon>Malvales</taxon>
        <taxon>Dipterocarpaceae</taxon>
        <taxon>Rubroshorea</taxon>
    </lineage>
</organism>
<sequence length="45" mass="5273">MCNIKTACLPRWMKETGTHYLNNHPYPHYSLAPTFITKKNPSMHV</sequence>
<comment type="caution">
    <text evidence="1">The sequence shown here is derived from an EMBL/GenBank/DDBJ whole genome shotgun (WGS) entry which is preliminary data.</text>
</comment>
<accession>A0AAV5M4K7</accession>
<gene>
    <name evidence="1" type="ORF">SLEP1_g51078</name>
</gene>
<reference evidence="1 2" key="1">
    <citation type="journal article" date="2021" name="Commun. Biol.">
        <title>The genome of Shorea leprosula (Dipterocarpaceae) highlights the ecological relevance of drought in aseasonal tropical rainforests.</title>
        <authorList>
            <person name="Ng K.K.S."/>
            <person name="Kobayashi M.J."/>
            <person name="Fawcett J.A."/>
            <person name="Hatakeyama M."/>
            <person name="Paape T."/>
            <person name="Ng C.H."/>
            <person name="Ang C.C."/>
            <person name="Tnah L.H."/>
            <person name="Lee C.T."/>
            <person name="Nishiyama T."/>
            <person name="Sese J."/>
            <person name="O'Brien M.J."/>
            <person name="Copetti D."/>
            <person name="Mohd Noor M.I."/>
            <person name="Ong R.C."/>
            <person name="Putra M."/>
            <person name="Sireger I.Z."/>
            <person name="Indrioko S."/>
            <person name="Kosugi Y."/>
            <person name="Izuno A."/>
            <person name="Isagi Y."/>
            <person name="Lee S.L."/>
            <person name="Shimizu K.K."/>
        </authorList>
    </citation>
    <scope>NUCLEOTIDE SEQUENCE [LARGE SCALE GENOMIC DNA]</scope>
    <source>
        <strain evidence="1">214</strain>
    </source>
</reference>
<dbReference type="EMBL" id="BPVZ01000173">
    <property type="protein sequence ID" value="GKV43826.1"/>
    <property type="molecule type" value="Genomic_DNA"/>
</dbReference>